<feature type="region of interest" description="Disordered" evidence="1">
    <location>
        <begin position="89"/>
        <end position="132"/>
    </location>
</feature>
<evidence type="ECO:0000313" key="3">
    <source>
        <dbReference type="Proteomes" id="UP000827092"/>
    </source>
</evidence>
<accession>A0AAV6VGY1</accession>
<dbReference type="AlphaFoldDB" id="A0AAV6VGY1"/>
<dbReference type="Proteomes" id="UP000827092">
    <property type="component" value="Unassembled WGS sequence"/>
</dbReference>
<proteinExistence type="predicted"/>
<organism evidence="2 3">
    <name type="scientific">Oedothorax gibbosus</name>
    <dbReference type="NCBI Taxonomy" id="931172"/>
    <lineage>
        <taxon>Eukaryota</taxon>
        <taxon>Metazoa</taxon>
        <taxon>Ecdysozoa</taxon>
        <taxon>Arthropoda</taxon>
        <taxon>Chelicerata</taxon>
        <taxon>Arachnida</taxon>
        <taxon>Araneae</taxon>
        <taxon>Araneomorphae</taxon>
        <taxon>Entelegynae</taxon>
        <taxon>Araneoidea</taxon>
        <taxon>Linyphiidae</taxon>
        <taxon>Erigoninae</taxon>
        <taxon>Oedothorax</taxon>
    </lineage>
</organism>
<feature type="compositionally biased region" description="Low complexity" evidence="1">
    <location>
        <begin position="92"/>
        <end position="111"/>
    </location>
</feature>
<keyword evidence="3" id="KW-1185">Reference proteome</keyword>
<sequence length="175" mass="19835">MSTTLGQLWTFWRETYEERKNFLKSTEGGIVFDIIEEWPSLKQPLGYTLIDTDFHKTYPQLKWFERHSGFGAACHPRYSRSSGLISPLPHLAPSHTSTPQTSAPSQPSLAPVRPSTPRSPATGPPNKKVKLTNAAHNKAILEIESKKVDAIGELLSRRKENEDRTSYFFAVCYRM</sequence>
<evidence type="ECO:0000313" key="2">
    <source>
        <dbReference type="EMBL" id="KAG8196005.1"/>
    </source>
</evidence>
<dbReference type="EMBL" id="JAFNEN010000075">
    <property type="protein sequence ID" value="KAG8196005.1"/>
    <property type="molecule type" value="Genomic_DNA"/>
</dbReference>
<evidence type="ECO:0000256" key="1">
    <source>
        <dbReference type="SAM" id="MobiDB-lite"/>
    </source>
</evidence>
<evidence type="ECO:0008006" key="4">
    <source>
        <dbReference type="Google" id="ProtNLM"/>
    </source>
</evidence>
<comment type="caution">
    <text evidence="2">The sequence shown here is derived from an EMBL/GenBank/DDBJ whole genome shotgun (WGS) entry which is preliminary data.</text>
</comment>
<gene>
    <name evidence="2" type="ORF">JTE90_028976</name>
</gene>
<protein>
    <recommendedName>
        <fullName evidence="4">No apical meristem-associated C-terminal domain-containing protein</fullName>
    </recommendedName>
</protein>
<reference evidence="2 3" key="1">
    <citation type="journal article" date="2022" name="Nat. Ecol. Evol.">
        <title>A masculinizing supergene underlies an exaggerated male reproductive morph in a spider.</title>
        <authorList>
            <person name="Hendrickx F."/>
            <person name="De Corte Z."/>
            <person name="Sonet G."/>
            <person name="Van Belleghem S.M."/>
            <person name="Kostlbacher S."/>
            <person name="Vangestel C."/>
        </authorList>
    </citation>
    <scope>NUCLEOTIDE SEQUENCE [LARGE SCALE GENOMIC DNA]</scope>
    <source>
        <strain evidence="2">W744_W776</strain>
    </source>
</reference>
<name>A0AAV6VGY1_9ARAC</name>